<dbReference type="EMBL" id="FQZL01000026">
    <property type="protein sequence ID" value="SHJ57833.1"/>
    <property type="molecule type" value="Genomic_DNA"/>
</dbReference>
<evidence type="ECO:0000256" key="4">
    <source>
        <dbReference type="ARBA" id="ARBA00022989"/>
    </source>
</evidence>
<feature type="transmembrane region" description="Helical" evidence="6">
    <location>
        <begin position="20"/>
        <end position="38"/>
    </location>
</feature>
<keyword evidence="5 6" id="KW-0472">Membrane</keyword>
<dbReference type="PRINTS" id="PR00176">
    <property type="entry name" value="NANEUSMPORT"/>
</dbReference>
<feature type="transmembrane region" description="Helical" evidence="6">
    <location>
        <begin position="222"/>
        <end position="246"/>
    </location>
</feature>
<dbReference type="PROSITE" id="PS50267">
    <property type="entry name" value="NA_NEUROTRAN_SYMP_3"/>
    <property type="match status" value="1"/>
</dbReference>
<feature type="transmembrane region" description="Helical" evidence="6">
    <location>
        <begin position="266"/>
        <end position="285"/>
    </location>
</feature>
<feature type="transmembrane region" description="Helical" evidence="6">
    <location>
        <begin position="355"/>
        <end position="372"/>
    </location>
</feature>
<feature type="transmembrane region" description="Helical" evidence="6">
    <location>
        <begin position="424"/>
        <end position="446"/>
    </location>
</feature>
<comment type="subcellular location">
    <subcellularLocation>
        <location evidence="1">Membrane</location>
        <topology evidence="1">Multi-pass membrane protein</topology>
    </subcellularLocation>
</comment>
<dbReference type="GO" id="GO:0016020">
    <property type="term" value="C:membrane"/>
    <property type="evidence" value="ECO:0007669"/>
    <property type="project" value="UniProtKB-SubCell"/>
</dbReference>
<accession>A0A1M6KFR7</accession>
<dbReference type="NCBIfam" id="NF037979">
    <property type="entry name" value="Na_transp"/>
    <property type="match status" value="1"/>
</dbReference>
<dbReference type="CDD" id="cd10324">
    <property type="entry name" value="SLC6sbd"/>
    <property type="match status" value="1"/>
</dbReference>
<organism evidence="7 8">
    <name type="scientific">Dethiosulfatibacter aminovorans DSM 17477</name>
    <dbReference type="NCBI Taxonomy" id="1121476"/>
    <lineage>
        <taxon>Bacteria</taxon>
        <taxon>Bacillati</taxon>
        <taxon>Bacillota</taxon>
        <taxon>Tissierellia</taxon>
        <taxon>Dethiosulfatibacter</taxon>
    </lineage>
</organism>
<evidence type="ECO:0000256" key="5">
    <source>
        <dbReference type="ARBA" id="ARBA00023136"/>
    </source>
</evidence>
<name>A0A1M6KFR7_9FIRM</name>
<evidence type="ECO:0000256" key="1">
    <source>
        <dbReference type="ARBA" id="ARBA00004141"/>
    </source>
</evidence>
<dbReference type="PANTHER" id="PTHR42948">
    <property type="entry name" value="TRANSPORTER"/>
    <property type="match status" value="1"/>
</dbReference>
<dbReference type="PANTHER" id="PTHR42948:SF1">
    <property type="entry name" value="TRANSPORTER"/>
    <property type="match status" value="1"/>
</dbReference>
<feature type="transmembrane region" description="Helical" evidence="6">
    <location>
        <begin position="384"/>
        <end position="403"/>
    </location>
</feature>
<dbReference type="InterPro" id="IPR000175">
    <property type="entry name" value="Na/ntran_symport"/>
</dbReference>
<dbReference type="AlphaFoldDB" id="A0A1M6KFR7"/>
<feature type="transmembrane region" description="Helical" evidence="6">
    <location>
        <begin position="151"/>
        <end position="173"/>
    </location>
</feature>
<evidence type="ECO:0000313" key="8">
    <source>
        <dbReference type="Proteomes" id="UP000184052"/>
    </source>
</evidence>
<keyword evidence="4 6" id="KW-1133">Transmembrane helix</keyword>
<protein>
    <submittedName>
        <fullName evidence="7">Neurotransmitter:Na+ symporter, NSS family</fullName>
    </submittedName>
</protein>
<dbReference type="OrthoDB" id="9762833at2"/>
<evidence type="ECO:0000256" key="3">
    <source>
        <dbReference type="ARBA" id="ARBA00022692"/>
    </source>
</evidence>
<evidence type="ECO:0000256" key="6">
    <source>
        <dbReference type="SAM" id="Phobius"/>
    </source>
</evidence>
<feature type="transmembrane region" description="Helical" evidence="6">
    <location>
        <begin position="179"/>
        <end position="201"/>
    </location>
</feature>
<gene>
    <name evidence="7" type="ORF">SAMN02745751_02877</name>
</gene>
<dbReference type="STRING" id="1121476.SAMN02745751_02877"/>
<keyword evidence="3 6" id="KW-0812">Transmembrane</keyword>
<evidence type="ECO:0000256" key="2">
    <source>
        <dbReference type="ARBA" id="ARBA00022448"/>
    </source>
</evidence>
<dbReference type="Pfam" id="PF00209">
    <property type="entry name" value="SNF"/>
    <property type="match status" value="2"/>
</dbReference>
<reference evidence="7 8" key="1">
    <citation type="submission" date="2016-11" db="EMBL/GenBank/DDBJ databases">
        <authorList>
            <person name="Jaros S."/>
            <person name="Januszkiewicz K."/>
            <person name="Wedrychowicz H."/>
        </authorList>
    </citation>
    <scope>NUCLEOTIDE SEQUENCE [LARGE SCALE GENOMIC DNA]</scope>
    <source>
        <strain evidence="7 8">DSM 17477</strain>
    </source>
</reference>
<dbReference type="SUPFAM" id="SSF161070">
    <property type="entry name" value="SNF-like"/>
    <property type="match status" value="1"/>
</dbReference>
<proteinExistence type="predicted"/>
<evidence type="ECO:0000313" key="7">
    <source>
        <dbReference type="EMBL" id="SHJ57833.1"/>
    </source>
</evidence>
<dbReference type="RefSeq" id="WP_073050265.1">
    <property type="nucleotide sequence ID" value="NZ_FQZL01000026.1"/>
</dbReference>
<feature type="transmembrane region" description="Helical" evidence="6">
    <location>
        <begin position="50"/>
        <end position="74"/>
    </location>
</feature>
<dbReference type="Proteomes" id="UP000184052">
    <property type="component" value="Unassembled WGS sequence"/>
</dbReference>
<feature type="transmembrane region" description="Helical" evidence="6">
    <location>
        <begin position="316"/>
        <end position="343"/>
    </location>
</feature>
<feature type="transmembrane region" description="Helical" evidence="6">
    <location>
        <begin position="94"/>
        <end position="120"/>
    </location>
</feature>
<dbReference type="InterPro" id="IPR037272">
    <property type="entry name" value="SNS_sf"/>
</dbReference>
<keyword evidence="2" id="KW-0813">Transport</keyword>
<sequence length="509" mass="55633">MSLNEHNNVKHEETGGFNSRWGLLLTLIGLSVGTGNIWRFPRMAALNGGGAFILAWTIMLVMVAIPVIIGEVVIGRATRHGVPGAFKDFIGKKYTWMGTFMTIVVTAIAAYYTVVMAWVLRYIIMSITQSYFGQDTLAIFNDVANGSAGTVICFIISLALTGLVCIGGVGKSIEKVQKLIVPVLFVLLIIVAIRALTLPGAEKGLNFMFTIKKEYLFSSKTWLNALTQILWSVGAGWGLVMTYAVYTKAKSDIALNEFVQGFGNNVAALLGGVVVLPTLFAMSASPEIAQNIAASGNNGLTFISLAGIFADMPGGGIISIMFFVALYLAALSSNIGHFLLSATPFIDAGYSRKKATIIIFAICLVWGLPSAWSETFFSNQDWVAGMSLVIGTLFTCFALSKYGTEKIRKNLINIPENDLYVGKWWSYCIKYITPAICIIMIAWWVIQSFTWYEGVDILNPLESASLGTWLVQAALYIVVAMFISKTINKETENVYFDGETYPPIPEEHK</sequence>
<feature type="transmembrane region" description="Helical" evidence="6">
    <location>
        <begin position="466"/>
        <end position="483"/>
    </location>
</feature>
<keyword evidence="8" id="KW-1185">Reference proteome</keyword>